<evidence type="ECO:0000256" key="1">
    <source>
        <dbReference type="ARBA" id="ARBA00001946"/>
    </source>
</evidence>
<keyword evidence="6" id="KW-1133">Transmembrane helix</keyword>
<feature type="transmembrane region" description="Helical" evidence="6">
    <location>
        <begin position="283"/>
        <end position="302"/>
    </location>
</feature>
<keyword evidence="9" id="KW-1185">Reference proteome</keyword>
<feature type="domain" description="GGDEF" evidence="7">
    <location>
        <begin position="374"/>
        <end position="504"/>
    </location>
</feature>
<reference evidence="8 9" key="1">
    <citation type="submission" date="2018-03" db="EMBL/GenBank/DDBJ databases">
        <title>First report of an OXA-48+CTX-M-M-producing Kluyvera ascorbata clone recovered from patients admitted in a University Hospital in Madrid, Spain.</title>
        <authorList>
            <person name="Hernandez-Garcia M."/>
            <person name="Leon-Sampedro R."/>
            <person name="Perez-Viso B."/>
            <person name="Morosini M.I."/>
            <person name="Lopez-Fresnena N."/>
            <person name="Coque T.M."/>
            <person name="Bonten M."/>
            <person name="Malhotra-Kumar S."/>
            <person name="Ruiz-Garbajosa P."/>
            <person name="Canton R."/>
        </authorList>
    </citation>
    <scope>NUCLEOTIDE SEQUENCE [LARGE SCALE GENOMIC DNA]</scope>
    <source>
        <strain evidence="8 9">KA2</strain>
    </source>
</reference>
<dbReference type="Gene3D" id="3.30.70.270">
    <property type="match status" value="1"/>
</dbReference>
<comment type="cofactor">
    <cofactor evidence="1">
        <name>Mg(2+)</name>
        <dbReference type="ChEBI" id="CHEBI:18420"/>
    </cofactor>
</comment>
<evidence type="ECO:0000256" key="3">
    <source>
        <dbReference type="ARBA" id="ARBA00012528"/>
    </source>
</evidence>
<dbReference type="PROSITE" id="PS50887">
    <property type="entry name" value="GGDEF"/>
    <property type="match status" value="1"/>
</dbReference>
<dbReference type="RefSeq" id="WP_181357983.1">
    <property type="nucleotide sequence ID" value="NZ_CABMMU010000006.1"/>
</dbReference>
<evidence type="ECO:0000259" key="7">
    <source>
        <dbReference type="PROSITE" id="PS50887"/>
    </source>
</evidence>
<comment type="pathway">
    <text evidence="2">Purine metabolism; 3',5'-cyclic di-GMP biosynthesis.</text>
</comment>
<comment type="caution">
    <text evidence="8">The sequence shown here is derived from an EMBL/GenBank/DDBJ whole genome shotgun (WGS) entry which is preliminary data.</text>
</comment>
<evidence type="ECO:0000256" key="6">
    <source>
        <dbReference type="SAM" id="Phobius"/>
    </source>
</evidence>
<name>A0A2T2Y2Q2_9ENTR</name>
<dbReference type="AlphaFoldDB" id="A0A2T2Y2Q2"/>
<dbReference type="PANTHER" id="PTHR45138">
    <property type="entry name" value="REGULATORY COMPONENTS OF SENSORY TRANSDUCTION SYSTEM"/>
    <property type="match status" value="1"/>
</dbReference>
<dbReference type="NCBIfam" id="TIGR00254">
    <property type="entry name" value="GGDEF"/>
    <property type="match status" value="1"/>
</dbReference>
<keyword evidence="4" id="KW-0547">Nucleotide-binding</keyword>
<dbReference type="Pfam" id="PF00990">
    <property type="entry name" value="GGDEF"/>
    <property type="match status" value="1"/>
</dbReference>
<evidence type="ECO:0000313" key="8">
    <source>
        <dbReference type="EMBL" id="PSR46816.1"/>
    </source>
</evidence>
<dbReference type="InterPro" id="IPR043128">
    <property type="entry name" value="Rev_trsase/Diguanyl_cyclase"/>
</dbReference>
<dbReference type="Proteomes" id="UP000240892">
    <property type="component" value="Unassembled WGS sequence"/>
</dbReference>
<dbReference type="CDD" id="cd01949">
    <property type="entry name" value="GGDEF"/>
    <property type="match status" value="1"/>
</dbReference>
<evidence type="ECO:0000256" key="2">
    <source>
        <dbReference type="ARBA" id="ARBA00004665"/>
    </source>
</evidence>
<dbReference type="SMART" id="SM00267">
    <property type="entry name" value="GGDEF"/>
    <property type="match status" value="1"/>
</dbReference>
<evidence type="ECO:0000256" key="5">
    <source>
        <dbReference type="ARBA" id="ARBA00034247"/>
    </source>
</evidence>
<dbReference type="InterPro" id="IPR000160">
    <property type="entry name" value="GGDEF_dom"/>
</dbReference>
<dbReference type="CDD" id="cd18773">
    <property type="entry name" value="PDC1_HK_sensor"/>
    <property type="match status" value="1"/>
</dbReference>
<dbReference type="GO" id="GO:0052621">
    <property type="term" value="F:diguanylate cyclase activity"/>
    <property type="evidence" value="ECO:0007669"/>
    <property type="project" value="UniProtKB-EC"/>
</dbReference>
<dbReference type="Gene3D" id="3.30.450.20">
    <property type="entry name" value="PAS domain"/>
    <property type="match status" value="1"/>
</dbReference>
<dbReference type="EMBL" id="PYHO01000006">
    <property type="protein sequence ID" value="PSR46816.1"/>
    <property type="molecule type" value="Genomic_DNA"/>
</dbReference>
<keyword evidence="6" id="KW-0472">Membrane</keyword>
<gene>
    <name evidence="8" type="ORF">C8256_09525</name>
</gene>
<dbReference type="GO" id="GO:0005525">
    <property type="term" value="F:GTP binding"/>
    <property type="evidence" value="ECO:0007669"/>
    <property type="project" value="UniProtKB-KW"/>
</dbReference>
<accession>A0A2T2Y2Q2</accession>
<protein>
    <recommendedName>
        <fullName evidence="3">diguanylate cyclase</fullName>
        <ecNumber evidence="3">2.7.7.65</ecNumber>
    </recommendedName>
</protein>
<dbReference type="InterPro" id="IPR050469">
    <property type="entry name" value="Diguanylate_Cyclase"/>
</dbReference>
<dbReference type="PANTHER" id="PTHR45138:SF9">
    <property type="entry name" value="DIGUANYLATE CYCLASE DGCM-RELATED"/>
    <property type="match status" value="1"/>
</dbReference>
<evidence type="ECO:0000313" key="9">
    <source>
        <dbReference type="Proteomes" id="UP000240892"/>
    </source>
</evidence>
<evidence type="ECO:0000256" key="4">
    <source>
        <dbReference type="ARBA" id="ARBA00023134"/>
    </source>
</evidence>
<dbReference type="SUPFAM" id="SSF55073">
    <property type="entry name" value="Nucleotide cyclase"/>
    <property type="match status" value="1"/>
</dbReference>
<keyword evidence="4" id="KW-0342">GTP-binding</keyword>
<dbReference type="EC" id="2.7.7.65" evidence="3"/>
<keyword evidence="6" id="KW-0812">Transmembrane</keyword>
<proteinExistence type="predicted"/>
<sequence length="507" mass="57664">MIRNLNFRRPLNICFLITAIVFTLVCTAVLALQWQDAKSTYQRQNLRYVQNLSTYTAKYLSGYESMLDETIKQLAANTQGKIRDGENLRHWLFERFNAMPDARSLIYASSDGRFIRLPNVDLDDETTRQADPRNKIWFTVAMRDDFDSAHYTSSRDIFDNGSRTLTISKSLVDNDDGEKIGVLAVRLNRASTADILNAAVPPLPGQKWIMDGEGQQIASDRGAISPAVLAEVSVKLHKSSPFFSLPETGKWYFTSAIGDTSWYLVHEVRDSDLTSHVFDRSDNVLYCLLFGLLALFICWWMVRIALNALYIRIANGIRNGAIEQKAAEEMLYEEIHNTSVQQENIKNEALTDGLTELKNRRAFDNDLEFMQHADDLCLAMIDIDNFKSINDTYGHATGDMVLKTVSDIGLRLRGLDNITLYRYGGEEIAVLFQNVSQEDARVYLERWRETCDQRRFREANLHVTFSAGLTAKGTMSIEEALALADKRLYEAKRNGKNRIINTSAESH</sequence>
<dbReference type="InterPro" id="IPR029787">
    <property type="entry name" value="Nucleotide_cyclase"/>
</dbReference>
<comment type="catalytic activity">
    <reaction evidence="5">
        <text>2 GTP = 3',3'-c-di-GMP + 2 diphosphate</text>
        <dbReference type="Rhea" id="RHEA:24898"/>
        <dbReference type="ChEBI" id="CHEBI:33019"/>
        <dbReference type="ChEBI" id="CHEBI:37565"/>
        <dbReference type="ChEBI" id="CHEBI:58805"/>
        <dbReference type="EC" id="2.7.7.65"/>
    </reaction>
</comment>
<organism evidence="8 9">
    <name type="scientific">Kluyvera genomosp. 2</name>
    <dbReference type="NCBI Taxonomy" id="2774054"/>
    <lineage>
        <taxon>Bacteria</taxon>
        <taxon>Pseudomonadati</taxon>
        <taxon>Pseudomonadota</taxon>
        <taxon>Gammaproteobacteria</taxon>
        <taxon>Enterobacterales</taxon>
        <taxon>Enterobacteriaceae</taxon>
        <taxon>Kluyvera</taxon>
    </lineage>
</organism>